<dbReference type="SUPFAM" id="SSF53649">
    <property type="entry name" value="Alkaline phosphatase-like"/>
    <property type="match status" value="1"/>
</dbReference>
<comment type="caution">
    <text evidence="8">The sequence shown here is derived from an EMBL/GenBank/DDBJ whole genome shotgun (WGS) entry which is preliminary data.</text>
</comment>
<evidence type="ECO:0000256" key="1">
    <source>
        <dbReference type="ARBA" id="ARBA00001913"/>
    </source>
</evidence>
<evidence type="ECO:0000256" key="6">
    <source>
        <dbReference type="ARBA" id="ARBA00022837"/>
    </source>
</evidence>
<evidence type="ECO:0000256" key="4">
    <source>
        <dbReference type="ARBA" id="ARBA00022729"/>
    </source>
</evidence>
<dbReference type="CDD" id="cd16030">
    <property type="entry name" value="iduronate-2-sulfatase"/>
    <property type="match status" value="1"/>
</dbReference>
<proteinExistence type="inferred from homology"/>
<dbReference type="Pfam" id="PF00884">
    <property type="entry name" value="Sulfatase"/>
    <property type="match status" value="1"/>
</dbReference>
<organism evidence="8 9">
    <name type="scientific">Pelagicoccus mobilis</name>
    <dbReference type="NCBI Taxonomy" id="415221"/>
    <lineage>
        <taxon>Bacteria</taxon>
        <taxon>Pseudomonadati</taxon>
        <taxon>Verrucomicrobiota</taxon>
        <taxon>Opitutia</taxon>
        <taxon>Puniceicoccales</taxon>
        <taxon>Pelagicoccaceae</taxon>
        <taxon>Pelagicoccus</taxon>
    </lineage>
</organism>
<evidence type="ECO:0000313" key="8">
    <source>
        <dbReference type="EMBL" id="MBK1879176.1"/>
    </source>
</evidence>
<keyword evidence="9" id="KW-1185">Reference proteome</keyword>
<dbReference type="InterPro" id="IPR017850">
    <property type="entry name" value="Alkaline_phosphatase_core_sf"/>
</dbReference>
<keyword evidence="3" id="KW-0479">Metal-binding</keyword>
<comment type="cofactor">
    <cofactor evidence="1">
        <name>Ca(2+)</name>
        <dbReference type="ChEBI" id="CHEBI:29108"/>
    </cofactor>
</comment>
<dbReference type="Gene3D" id="3.40.720.10">
    <property type="entry name" value="Alkaline Phosphatase, subunit A"/>
    <property type="match status" value="1"/>
</dbReference>
<dbReference type="EMBL" id="JAENIL010000042">
    <property type="protein sequence ID" value="MBK1879176.1"/>
    <property type="molecule type" value="Genomic_DNA"/>
</dbReference>
<evidence type="ECO:0000256" key="3">
    <source>
        <dbReference type="ARBA" id="ARBA00022723"/>
    </source>
</evidence>
<dbReference type="AlphaFoldDB" id="A0A934RYY7"/>
<dbReference type="Proteomes" id="UP000617628">
    <property type="component" value="Unassembled WGS sequence"/>
</dbReference>
<evidence type="ECO:0000256" key="2">
    <source>
        <dbReference type="ARBA" id="ARBA00008779"/>
    </source>
</evidence>
<keyword evidence="5" id="KW-0378">Hydrolase</keyword>
<dbReference type="InterPro" id="IPR035874">
    <property type="entry name" value="IDS"/>
</dbReference>
<dbReference type="GO" id="GO:0046872">
    <property type="term" value="F:metal ion binding"/>
    <property type="evidence" value="ECO:0007669"/>
    <property type="project" value="UniProtKB-KW"/>
</dbReference>
<reference evidence="8" key="1">
    <citation type="submission" date="2021-01" db="EMBL/GenBank/DDBJ databases">
        <title>Modified the classification status of verrucomicrobia.</title>
        <authorList>
            <person name="Feng X."/>
        </authorList>
    </citation>
    <scope>NUCLEOTIDE SEQUENCE</scope>
    <source>
        <strain evidence="8">KCTC 13126</strain>
    </source>
</reference>
<protein>
    <submittedName>
        <fullName evidence="8">Sulfatase</fullName>
    </submittedName>
</protein>
<keyword evidence="4" id="KW-0732">Signal</keyword>
<evidence type="ECO:0000313" key="9">
    <source>
        <dbReference type="Proteomes" id="UP000617628"/>
    </source>
</evidence>
<gene>
    <name evidence="8" type="ORF">JIN87_19985</name>
</gene>
<dbReference type="PANTHER" id="PTHR45953:SF1">
    <property type="entry name" value="IDURONATE 2-SULFATASE"/>
    <property type="match status" value="1"/>
</dbReference>
<dbReference type="RefSeq" id="WP_200357388.1">
    <property type="nucleotide sequence ID" value="NZ_JAENIL010000042.1"/>
</dbReference>
<dbReference type="PANTHER" id="PTHR45953">
    <property type="entry name" value="IDURONATE 2-SULFATASE"/>
    <property type="match status" value="1"/>
</dbReference>
<accession>A0A934RYY7</accession>
<feature type="domain" description="Sulfatase N-terminal" evidence="7">
    <location>
        <begin position="9"/>
        <end position="346"/>
    </location>
</feature>
<dbReference type="InterPro" id="IPR000917">
    <property type="entry name" value="Sulfatase_N"/>
</dbReference>
<dbReference type="GO" id="GO:0005737">
    <property type="term" value="C:cytoplasm"/>
    <property type="evidence" value="ECO:0007669"/>
    <property type="project" value="TreeGrafter"/>
</dbReference>
<name>A0A934RYY7_9BACT</name>
<evidence type="ECO:0000259" key="7">
    <source>
        <dbReference type="Pfam" id="PF00884"/>
    </source>
</evidence>
<sequence length="447" mass="50688">MASEAGQRPNVVFVIVDDMNHYGFLHEQPGFKTPHLDRFRETAVTFPNAVCNAPACVPSRASFFSGLYPYTTGAYLNGCDPWEKPVMEDIESLPETFKRAGYQVWAGGKVFHSPISPERKKLAFDNEPKAGGFGPFLKEEDQIQTKWWGAGAWDGPDNDFPDTRNTDDAIAFLEEEHEDPFFLVLGLWRPHTPFTAPQRFFDLYDREELPFPPASFQSGDLADVPEKGVEIARIWGQRWEASGEANLEEWRDILWGYAACTSYADETTGRLLTALDESDYAENTIVIFVSDNGYHVGEKEHFEKSTLWSASARIPFAVRLPGQKNGGSVSNATVGLIDLYPTLVDYCQLPSPPQELDGISMRKALEKPKSKWKRPAITVFEENYFSASDGKYRYIQYDDGTEELYDRSKDPHEFQNLASNPEFKPIKARFQKWIPEKWETSLGGRKG</sequence>
<evidence type="ECO:0000256" key="5">
    <source>
        <dbReference type="ARBA" id="ARBA00022801"/>
    </source>
</evidence>
<comment type="similarity">
    <text evidence="2">Belongs to the sulfatase family.</text>
</comment>
<keyword evidence="6" id="KW-0106">Calcium</keyword>
<dbReference type="GO" id="GO:0004423">
    <property type="term" value="F:iduronate-2-sulfatase activity"/>
    <property type="evidence" value="ECO:0007669"/>
    <property type="project" value="InterPro"/>
</dbReference>